<gene>
    <name evidence="2" type="ORF">JKA74_08540</name>
</gene>
<name>A0A934WY03_9BACT</name>
<keyword evidence="3" id="KW-1185">Reference proteome</keyword>
<evidence type="ECO:0000313" key="2">
    <source>
        <dbReference type="EMBL" id="MBK6265084.1"/>
    </source>
</evidence>
<feature type="transmembrane region" description="Helical" evidence="1">
    <location>
        <begin position="48"/>
        <end position="68"/>
    </location>
</feature>
<organism evidence="2 3">
    <name type="scientific">Marivirga aurantiaca</name>
    <dbReference type="NCBI Taxonomy" id="2802615"/>
    <lineage>
        <taxon>Bacteria</taxon>
        <taxon>Pseudomonadati</taxon>
        <taxon>Bacteroidota</taxon>
        <taxon>Cytophagia</taxon>
        <taxon>Cytophagales</taxon>
        <taxon>Marivirgaceae</taxon>
        <taxon>Marivirga</taxon>
    </lineage>
</organism>
<feature type="transmembrane region" description="Helical" evidence="1">
    <location>
        <begin position="7"/>
        <end position="28"/>
    </location>
</feature>
<keyword evidence="1" id="KW-0472">Membrane</keyword>
<evidence type="ECO:0000313" key="3">
    <source>
        <dbReference type="Proteomes" id="UP000611723"/>
    </source>
</evidence>
<dbReference type="EMBL" id="JAEQBW010000003">
    <property type="protein sequence ID" value="MBK6265084.1"/>
    <property type="molecule type" value="Genomic_DNA"/>
</dbReference>
<proteinExistence type="predicted"/>
<feature type="transmembrane region" description="Helical" evidence="1">
    <location>
        <begin position="88"/>
        <end position="108"/>
    </location>
</feature>
<dbReference type="Proteomes" id="UP000611723">
    <property type="component" value="Unassembled WGS sequence"/>
</dbReference>
<reference evidence="2" key="1">
    <citation type="submission" date="2021-01" db="EMBL/GenBank/DDBJ databases">
        <title>Marivirga aurantiaca sp. nov., isolated from intertidal surface sediments.</title>
        <authorList>
            <person name="Zhang M."/>
        </authorList>
    </citation>
    <scope>NUCLEOTIDE SEQUENCE</scope>
    <source>
        <strain evidence="2">S37H4</strain>
    </source>
</reference>
<keyword evidence="1" id="KW-1133">Transmembrane helix</keyword>
<protein>
    <submittedName>
        <fullName evidence="2">Uncharacterized protein</fullName>
    </submittedName>
</protein>
<sequence>MRKIHYLSGLTFSVFILLHLFNHLFGFLGADKHIELMNTLRLFYRNPIAEIIFLAASLSLIVTGIKLFRKRRKLAVSFFEKLHLWSGLYLAFFLLNHIGAVLGARFFLQLDTNFYFGAAGLNTFPFNIFFIPYYSLAIISFFAHISSIHQSKMKQNVFGITPVNQSRTILIFGIVLSGIILLSLTNNFKGIHIPEEYDLFKLLSIKW</sequence>
<dbReference type="AlphaFoldDB" id="A0A934WY03"/>
<feature type="transmembrane region" description="Helical" evidence="1">
    <location>
        <begin position="128"/>
        <end position="148"/>
    </location>
</feature>
<keyword evidence="1" id="KW-0812">Transmembrane</keyword>
<comment type="caution">
    <text evidence="2">The sequence shown here is derived from an EMBL/GenBank/DDBJ whole genome shotgun (WGS) entry which is preliminary data.</text>
</comment>
<feature type="transmembrane region" description="Helical" evidence="1">
    <location>
        <begin position="169"/>
        <end position="188"/>
    </location>
</feature>
<evidence type="ECO:0000256" key="1">
    <source>
        <dbReference type="SAM" id="Phobius"/>
    </source>
</evidence>
<accession>A0A934WY03</accession>
<dbReference type="RefSeq" id="WP_201430764.1">
    <property type="nucleotide sequence ID" value="NZ_JAEQBW010000003.1"/>
</dbReference>